<dbReference type="Pfam" id="PF06821">
    <property type="entry name" value="Ser_hydrolase"/>
    <property type="match status" value="1"/>
</dbReference>
<proteinExistence type="predicted"/>
<dbReference type="Gene3D" id="3.40.50.1820">
    <property type="entry name" value="alpha/beta hydrolase"/>
    <property type="match status" value="1"/>
</dbReference>
<organism evidence="1 2">
    <name type="scientific">Candidatus Beckwithbacteria bacterium GW2011_GWB1_47_15</name>
    <dbReference type="NCBI Taxonomy" id="1618371"/>
    <lineage>
        <taxon>Bacteria</taxon>
        <taxon>Candidatus Beckwithiibacteriota</taxon>
    </lineage>
</organism>
<accession>A0A0G1RWJ0</accession>
<dbReference type="Proteomes" id="UP000033860">
    <property type="component" value="Unassembled WGS sequence"/>
</dbReference>
<comment type="caution">
    <text evidence="1">The sequence shown here is derived from an EMBL/GenBank/DDBJ whole genome shotgun (WGS) entry which is preliminary data.</text>
</comment>
<dbReference type="SUPFAM" id="SSF53474">
    <property type="entry name" value="alpha/beta-Hydrolases"/>
    <property type="match status" value="1"/>
</dbReference>
<sequence>MKVNKVKIIQIHGNGGGSGKDNWHPYVHRELKKLKLKVLTPDFPDPVLAREKYWLPFLREELKADKNTILIGHSSGAIAAMRFTEKNQLLGSILVASYYTDLGDKEEKASGYFDRPWQWDKIRKNQKWIVQFASIDDPYFPIKEPLFIHQKLNSEYHQYLDKGHFGADKKKKKFPEIVAVIKNKLDL</sequence>
<dbReference type="InterPro" id="IPR029058">
    <property type="entry name" value="AB_hydrolase_fold"/>
</dbReference>
<name>A0A0G1RWJ0_9BACT</name>
<evidence type="ECO:0000313" key="1">
    <source>
        <dbReference type="EMBL" id="KKU61669.1"/>
    </source>
</evidence>
<dbReference type="AlphaFoldDB" id="A0A0G1RWJ0"/>
<gene>
    <name evidence="1" type="ORF">UX85_C0002G0049</name>
</gene>
<dbReference type="GO" id="GO:0016787">
    <property type="term" value="F:hydrolase activity"/>
    <property type="evidence" value="ECO:0007669"/>
    <property type="project" value="InterPro"/>
</dbReference>
<dbReference type="EMBL" id="LCNT01000002">
    <property type="protein sequence ID" value="KKU61669.1"/>
    <property type="molecule type" value="Genomic_DNA"/>
</dbReference>
<dbReference type="InterPro" id="IPR010662">
    <property type="entry name" value="RBBP9/YdeN"/>
</dbReference>
<evidence type="ECO:0008006" key="3">
    <source>
        <dbReference type="Google" id="ProtNLM"/>
    </source>
</evidence>
<reference evidence="1 2" key="1">
    <citation type="journal article" date="2015" name="Nature">
        <title>rRNA introns, odd ribosomes, and small enigmatic genomes across a large radiation of phyla.</title>
        <authorList>
            <person name="Brown C.T."/>
            <person name="Hug L.A."/>
            <person name="Thomas B.C."/>
            <person name="Sharon I."/>
            <person name="Castelle C.J."/>
            <person name="Singh A."/>
            <person name="Wilkins M.J."/>
            <person name="Williams K.H."/>
            <person name="Banfield J.F."/>
        </authorList>
    </citation>
    <scope>NUCLEOTIDE SEQUENCE [LARGE SCALE GENOMIC DNA]</scope>
</reference>
<protein>
    <recommendedName>
        <fullName evidence="3">Esterase</fullName>
    </recommendedName>
</protein>
<dbReference type="PANTHER" id="PTHR15394">
    <property type="entry name" value="SERINE HYDROLASE RBBP9"/>
    <property type="match status" value="1"/>
</dbReference>
<evidence type="ECO:0000313" key="2">
    <source>
        <dbReference type="Proteomes" id="UP000033860"/>
    </source>
</evidence>
<dbReference type="PANTHER" id="PTHR15394:SF3">
    <property type="entry name" value="SERINE HYDROLASE RBBP9"/>
    <property type="match status" value="1"/>
</dbReference>